<dbReference type="AlphaFoldDB" id="A0A8J2P4M8"/>
<dbReference type="GO" id="GO:0016887">
    <property type="term" value="F:ATP hydrolysis activity"/>
    <property type="evidence" value="ECO:0007669"/>
    <property type="project" value="InterPro"/>
</dbReference>
<dbReference type="GO" id="GO:0016020">
    <property type="term" value="C:membrane"/>
    <property type="evidence" value="ECO:0007669"/>
    <property type="project" value="InterPro"/>
</dbReference>
<accession>A0A8J2P4M8</accession>
<dbReference type="InterPro" id="IPR003439">
    <property type="entry name" value="ABC_transporter-like_ATP-bd"/>
</dbReference>
<reference evidence="2" key="1">
    <citation type="submission" date="2021-06" db="EMBL/GenBank/DDBJ databases">
        <authorList>
            <person name="Hodson N. C."/>
            <person name="Mongue J. A."/>
            <person name="Jaron S. K."/>
        </authorList>
    </citation>
    <scope>NUCLEOTIDE SEQUENCE</scope>
</reference>
<dbReference type="Proteomes" id="UP000708208">
    <property type="component" value="Unassembled WGS sequence"/>
</dbReference>
<comment type="caution">
    <text evidence="2">The sequence shown here is derived from an EMBL/GenBank/DDBJ whole genome shotgun (WGS) entry which is preliminary data.</text>
</comment>
<dbReference type="InterPro" id="IPR026082">
    <property type="entry name" value="ABCA"/>
</dbReference>
<evidence type="ECO:0000313" key="3">
    <source>
        <dbReference type="Proteomes" id="UP000708208"/>
    </source>
</evidence>
<dbReference type="EMBL" id="CAJVCH010217402">
    <property type="protein sequence ID" value="CAG7731675.1"/>
    <property type="molecule type" value="Genomic_DNA"/>
</dbReference>
<evidence type="ECO:0000259" key="1">
    <source>
        <dbReference type="Pfam" id="PF00005"/>
    </source>
</evidence>
<dbReference type="OrthoDB" id="6512918at2759"/>
<feature type="domain" description="ABC transporter" evidence="1">
    <location>
        <begin position="24"/>
        <end position="93"/>
    </location>
</feature>
<dbReference type="GO" id="GO:0140359">
    <property type="term" value="F:ABC-type transporter activity"/>
    <property type="evidence" value="ECO:0007669"/>
    <property type="project" value="InterPro"/>
</dbReference>
<dbReference type="GO" id="GO:0005319">
    <property type="term" value="F:lipid transporter activity"/>
    <property type="evidence" value="ECO:0007669"/>
    <property type="project" value="TreeGrafter"/>
</dbReference>
<proteinExistence type="predicted"/>
<feature type="non-terminal residue" evidence="2">
    <location>
        <position position="1"/>
    </location>
</feature>
<name>A0A8J2P4M8_9HEXA</name>
<dbReference type="Pfam" id="PF00005">
    <property type="entry name" value="ABC_tran"/>
    <property type="match status" value="1"/>
</dbReference>
<sequence>MSILTGLIRPSDGTALVNTFDIFEEHLKFYCQLKGLKKCETLEEIERCLYVLGLEEKRHTQSKNLSGGMKRKLCVGIAFSAGSKVVLLDEPTAGMDPGARRSTWDLIQNEKAGKTVILSTHYMEEADLLGDRVAIMAEGKLQCCGSSLFLKAKYGGAYNLMVVKKETADVDGIKNIILRSIPSVEFKDVGAEISCTLPTEKISLFPGIFEELEARKDEFGIGTYGVGSTTMEEIFVRVGEAAKKPIDEL</sequence>
<dbReference type="PANTHER" id="PTHR19229">
    <property type="entry name" value="ATP-BINDING CASSETTE TRANSPORTER SUBFAMILY A ABCA"/>
    <property type="match status" value="1"/>
</dbReference>
<keyword evidence="3" id="KW-1185">Reference proteome</keyword>
<protein>
    <recommendedName>
        <fullName evidence="1">ABC transporter domain-containing protein</fullName>
    </recommendedName>
</protein>
<organism evidence="2 3">
    <name type="scientific">Allacma fusca</name>
    <dbReference type="NCBI Taxonomy" id="39272"/>
    <lineage>
        <taxon>Eukaryota</taxon>
        <taxon>Metazoa</taxon>
        <taxon>Ecdysozoa</taxon>
        <taxon>Arthropoda</taxon>
        <taxon>Hexapoda</taxon>
        <taxon>Collembola</taxon>
        <taxon>Symphypleona</taxon>
        <taxon>Sminthuridae</taxon>
        <taxon>Allacma</taxon>
    </lineage>
</organism>
<evidence type="ECO:0000313" key="2">
    <source>
        <dbReference type="EMBL" id="CAG7731675.1"/>
    </source>
</evidence>
<dbReference type="GO" id="GO:0005524">
    <property type="term" value="F:ATP binding"/>
    <property type="evidence" value="ECO:0007669"/>
    <property type="project" value="InterPro"/>
</dbReference>
<gene>
    <name evidence="2" type="ORF">AFUS01_LOCUS20251</name>
</gene>